<proteinExistence type="predicted"/>
<accession>A0AAD7WV60</accession>
<evidence type="ECO:0000313" key="3">
    <source>
        <dbReference type="Proteomes" id="UP001221898"/>
    </source>
</evidence>
<sequence>MALFCMDPYVANKHLDPYVAQNNQNDPESISNVNVSEEGGCCVPNLPGVPTKLHEPQKWPPATNRMTSSRSFDTVAAFGRDGDGKRGAHLPRPRCKHSPDIWSAAC</sequence>
<evidence type="ECO:0000313" key="2">
    <source>
        <dbReference type="EMBL" id="KAJ8410412.1"/>
    </source>
</evidence>
<dbReference type="Proteomes" id="UP001221898">
    <property type="component" value="Unassembled WGS sequence"/>
</dbReference>
<reference evidence="2" key="1">
    <citation type="journal article" date="2023" name="Science">
        <title>Genome structures resolve the early diversification of teleost fishes.</title>
        <authorList>
            <person name="Parey E."/>
            <person name="Louis A."/>
            <person name="Montfort J."/>
            <person name="Bouchez O."/>
            <person name="Roques C."/>
            <person name="Iampietro C."/>
            <person name="Lluch J."/>
            <person name="Castinel A."/>
            <person name="Donnadieu C."/>
            <person name="Desvignes T."/>
            <person name="Floi Bucao C."/>
            <person name="Jouanno E."/>
            <person name="Wen M."/>
            <person name="Mejri S."/>
            <person name="Dirks R."/>
            <person name="Jansen H."/>
            <person name="Henkel C."/>
            <person name="Chen W.J."/>
            <person name="Zahm M."/>
            <person name="Cabau C."/>
            <person name="Klopp C."/>
            <person name="Thompson A.W."/>
            <person name="Robinson-Rechavi M."/>
            <person name="Braasch I."/>
            <person name="Lecointre G."/>
            <person name="Bobe J."/>
            <person name="Postlethwait J.H."/>
            <person name="Berthelot C."/>
            <person name="Roest Crollius H."/>
            <person name="Guiguen Y."/>
        </authorList>
    </citation>
    <scope>NUCLEOTIDE SEQUENCE</scope>
    <source>
        <strain evidence="2">NC1722</strain>
    </source>
</reference>
<gene>
    <name evidence="2" type="ORF">AAFF_G00203930</name>
</gene>
<comment type="caution">
    <text evidence="2">The sequence shown here is derived from an EMBL/GenBank/DDBJ whole genome shotgun (WGS) entry which is preliminary data.</text>
</comment>
<dbReference type="AlphaFoldDB" id="A0AAD7WV60"/>
<protein>
    <submittedName>
        <fullName evidence="2">Uncharacterized protein</fullName>
    </submittedName>
</protein>
<evidence type="ECO:0000256" key="1">
    <source>
        <dbReference type="SAM" id="MobiDB-lite"/>
    </source>
</evidence>
<keyword evidence="3" id="KW-1185">Reference proteome</keyword>
<name>A0AAD7WV60_9TELE</name>
<organism evidence="2 3">
    <name type="scientific">Aldrovandia affinis</name>
    <dbReference type="NCBI Taxonomy" id="143900"/>
    <lineage>
        <taxon>Eukaryota</taxon>
        <taxon>Metazoa</taxon>
        <taxon>Chordata</taxon>
        <taxon>Craniata</taxon>
        <taxon>Vertebrata</taxon>
        <taxon>Euteleostomi</taxon>
        <taxon>Actinopterygii</taxon>
        <taxon>Neopterygii</taxon>
        <taxon>Teleostei</taxon>
        <taxon>Notacanthiformes</taxon>
        <taxon>Halosauridae</taxon>
        <taxon>Aldrovandia</taxon>
    </lineage>
</organism>
<dbReference type="EMBL" id="JAINUG010000027">
    <property type="protein sequence ID" value="KAJ8410412.1"/>
    <property type="molecule type" value="Genomic_DNA"/>
</dbReference>
<feature type="region of interest" description="Disordered" evidence="1">
    <location>
        <begin position="52"/>
        <end position="71"/>
    </location>
</feature>